<dbReference type="PROSITE" id="PS50977">
    <property type="entry name" value="HTH_TETR_2"/>
    <property type="match status" value="1"/>
</dbReference>
<evidence type="ECO:0000256" key="5">
    <source>
        <dbReference type="PROSITE-ProRule" id="PRU00335"/>
    </source>
</evidence>
<dbReference type="InterPro" id="IPR003012">
    <property type="entry name" value="Tet_transcr_reg_TetR"/>
</dbReference>
<accession>A0A6V8K6Q0</accession>
<dbReference type="SUPFAM" id="SSF46689">
    <property type="entry name" value="Homeodomain-like"/>
    <property type="match status" value="1"/>
</dbReference>
<dbReference type="InterPro" id="IPR001647">
    <property type="entry name" value="HTH_TetR"/>
</dbReference>
<keyword evidence="3 5" id="KW-0238">DNA-binding</keyword>
<dbReference type="GO" id="GO:0000976">
    <property type="term" value="F:transcription cis-regulatory region binding"/>
    <property type="evidence" value="ECO:0007669"/>
    <property type="project" value="TreeGrafter"/>
</dbReference>
<dbReference type="GO" id="GO:0045892">
    <property type="term" value="P:negative regulation of DNA-templated transcription"/>
    <property type="evidence" value="ECO:0007669"/>
    <property type="project" value="InterPro"/>
</dbReference>
<comment type="caution">
    <text evidence="7">The sequence shown here is derived from an EMBL/GenBank/DDBJ whole genome shotgun (WGS) entry which is preliminary data.</text>
</comment>
<evidence type="ECO:0000259" key="6">
    <source>
        <dbReference type="PROSITE" id="PS50977"/>
    </source>
</evidence>
<keyword evidence="8" id="KW-1185">Reference proteome</keyword>
<dbReference type="GO" id="GO:0003700">
    <property type="term" value="F:DNA-binding transcription factor activity"/>
    <property type="evidence" value="ECO:0007669"/>
    <property type="project" value="TreeGrafter"/>
</dbReference>
<proteinExistence type="predicted"/>
<evidence type="ECO:0000256" key="1">
    <source>
        <dbReference type="ARBA" id="ARBA00022491"/>
    </source>
</evidence>
<evidence type="ECO:0000313" key="8">
    <source>
        <dbReference type="Proteomes" id="UP000482800"/>
    </source>
</evidence>
<dbReference type="Gene3D" id="1.10.357.10">
    <property type="entry name" value="Tetracycline Repressor, domain 2"/>
    <property type="match status" value="1"/>
</dbReference>
<dbReference type="PANTHER" id="PTHR30055">
    <property type="entry name" value="HTH-TYPE TRANSCRIPTIONAL REGULATOR RUTR"/>
    <property type="match status" value="1"/>
</dbReference>
<dbReference type="GO" id="GO:0046677">
    <property type="term" value="P:response to antibiotic"/>
    <property type="evidence" value="ECO:0007669"/>
    <property type="project" value="InterPro"/>
</dbReference>
<dbReference type="InterPro" id="IPR004111">
    <property type="entry name" value="Repressor_TetR_C"/>
</dbReference>
<sequence>MKITGLRKTDAERRTQLTRERVVAAAVELADRDGIESISMRRLARELDVEAMSLYTHVRNKDDLLDGMVDAVIGQIPTDGDGPDWKASLRRIVLAARGVVLRHPWAPRTIQTRATPGLAVLNYVNAVIGVLREGGFSVAQAHHALHILGSRALGFTQDLFDDSGALEPEAASRLASELGATHPYAVEMALAVTHTGVLGPCDDDVEFAFALDFILDGLERLRGGKPARRRPHTAT</sequence>
<dbReference type="InterPro" id="IPR050109">
    <property type="entry name" value="HTH-type_TetR-like_transc_reg"/>
</dbReference>
<dbReference type="Pfam" id="PF02909">
    <property type="entry name" value="TetR_C_1"/>
    <property type="match status" value="1"/>
</dbReference>
<gene>
    <name evidence="7" type="ORF">Phou_050620</name>
</gene>
<dbReference type="InterPro" id="IPR009057">
    <property type="entry name" value="Homeodomain-like_sf"/>
</dbReference>
<evidence type="ECO:0000256" key="2">
    <source>
        <dbReference type="ARBA" id="ARBA00023015"/>
    </source>
</evidence>
<evidence type="ECO:0000256" key="3">
    <source>
        <dbReference type="ARBA" id="ARBA00023125"/>
    </source>
</evidence>
<keyword evidence="1" id="KW-0678">Repressor</keyword>
<protein>
    <submittedName>
        <fullName evidence="7">TetR family transcriptional regulator</fullName>
    </submittedName>
</protein>
<evidence type="ECO:0000313" key="7">
    <source>
        <dbReference type="EMBL" id="GFJ80882.1"/>
    </source>
</evidence>
<reference evidence="7 8" key="2">
    <citation type="submission" date="2020-03" db="EMBL/GenBank/DDBJ databases">
        <authorList>
            <person name="Ichikawa N."/>
            <person name="Kimura A."/>
            <person name="Kitahashi Y."/>
            <person name="Uohara A."/>
        </authorList>
    </citation>
    <scope>NUCLEOTIDE SEQUENCE [LARGE SCALE GENOMIC DNA]</scope>
    <source>
        <strain evidence="7 8">NBRC 108639</strain>
    </source>
</reference>
<dbReference type="SUPFAM" id="SSF48498">
    <property type="entry name" value="Tetracyclin repressor-like, C-terminal domain"/>
    <property type="match status" value="1"/>
</dbReference>
<dbReference type="InterPro" id="IPR036271">
    <property type="entry name" value="Tet_transcr_reg_TetR-rel_C_sf"/>
</dbReference>
<dbReference type="RefSeq" id="WP_173059284.1">
    <property type="nucleotide sequence ID" value="NZ_BAABGO010000029.1"/>
</dbReference>
<dbReference type="Pfam" id="PF00440">
    <property type="entry name" value="TetR_N"/>
    <property type="match status" value="1"/>
</dbReference>
<feature type="domain" description="HTH tetR-type" evidence="6">
    <location>
        <begin position="16"/>
        <end position="76"/>
    </location>
</feature>
<evidence type="ECO:0000256" key="4">
    <source>
        <dbReference type="ARBA" id="ARBA00023163"/>
    </source>
</evidence>
<organism evidence="7 8">
    <name type="scientific">Phytohabitans houttuyneae</name>
    <dbReference type="NCBI Taxonomy" id="1076126"/>
    <lineage>
        <taxon>Bacteria</taxon>
        <taxon>Bacillati</taxon>
        <taxon>Actinomycetota</taxon>
        <taxon>Actinomycetes</taxon>
        <taxon>Micromonosporales</taxon>
        <taxon>Micromonosporaceae</taxon>
    </lineage>
</organism>
<keyword evidence="2" id="KW-0805">Transcription regulation</keyword>
<dbReference type="PANTHER" id="PTHR30055:SF151">
    <property type="entry name" value="TRANSCRIPTIONAL REGULATORY PROTEIN"/>
    <property type="match status" value="1"/>
</dbReference>
<name>A0A6V8K6Q0_9ACTN</name>
<dbReference type="Gene3D" id="1.10.10.60">
    <property type="entry name" value="Homeodomain-like"/>
    <property type="match status" value="1"/>
</dbReference>
<keyword evidence="4" id="KW-0804">Transcription</keyword>
<dbReference type="Proteomes" id="UP000482800">
    <property type="component" value="Unassembled WGS sequence"/>
</dbReference>
<dbReference type="EMBL" id="BLPF01000002">
    <property type="protein sequence ID" value="GFJ80882.1"/>
    <property type="molecule type" value="Genomic_DNA"/>
</dbReference>
<feature type="DNA-binding region" description="H-T-H motif" evidence="5">
    <location>
        <begin position="39"/>
        <end position="58"/>
    </location>
</feature>
<dbReference type="PRINTS" id="PR00400">
    <property type="entry name" value="TETREPRESSOR"/>
</dbReference>
<dbReference type="AlphaFoldDB" id="A0A6V8K6Q0"/>
<reference evidence="7 8" key="1">
    <citation type="submission" date="2020-03" db="EMBL/GenBank/DDBJ databases">
        <title>Whole genome shotgun sequence of Phytohabitans houttuyneae NBRC 108639.</title>
        <authorList>
            <person name="Komaki H."/>
            <person name="Tamura T."/>
        </authorList>
    </citation>
    <scope>NUCLEOTIDE SEQUENCE [LARGE SCALE GENOMIC DNA]</scope>
    <source>
        <strain evidence="7 8">NBRC 108639</strain>
    </source>
</reference>